<dbReference type="KEGG" id="aag:5579836"/>
<dbReference type="OMA" id="RNDDVHT"/>
<proteinExistence type="predicted"/>
<dbReference type="HOGENOM" id="CLU_1195711_0_0_1"/>
<feature type="compositionally biased region" description="Acidic residues" evidence="1">
    <location>
        <begin position="140"/>
        <end position="149"/>
    </location>
</feature>
<sequence>MELQNQIYLIFSIFGGVCTLLLVFIVVLAIYVVNLKKVVTIVKEPERKYENYGFEHDVPVHNITDDLRSIKSQNNRRPPQKSNLSKPRNDDVHTNTRRTEKRSAGGISRNDRKHQYSESGDTSGRDFDSAFDNEINNMFDIDDDEDDQDSVVSDRNSRYNHQRRQKNTAPPQPPSAGGMVPNQGNRNRNFSHRDNPQQQMGRPVRGNGYPGSGYNSGNPHEGKTYFNERGMY</sequence>
<dbReference type="AlphaFoldDB" id="A0A1S4FBR6"/>
<feature type="compositionally biased region" description="Polar residues" evidence="1">
    <location>
        <begin position="70"/>
        <end position="86"/>
    </location>
</feature>
<dbReference type="EMBL" id="CH477362">
    <property type="protein sequence ID" value="EAT42628.1"/>
    <property type="molecule type" value="Genomic_DNA"/>
</dbReference>
<organism evidence="3 4">
    <name type="scientific">Aedes aegypti</name>
    <name type="common">Yellowfever mosquito</name>
    <name type="synonym">Culex aegypti</name>
    <dbReference type="NCBI Taxonomy" id="7159"/>
    <lineage>
        <taxon>Eukaryota</taxon>
        <taxon>Metazoa</taxon>
        <taxon>Ecdysozoa</taxon>
        <taxon>Arthropoda</taxon>
        <taxon>Hexapoda</taxon>
        <taxon>Insecta</taxon>
        <taxon>Pterygota</taxon>
        <taxon>Neoptera</taxon>
        <taxon>Endopterygota</taxon>
        <taxon>Diptera</taxon>
        <taxon>Nematocera</taxon>
        <taxon>Culicoidea</taxon>
        <taxon>Culicidae</taxon>
        <taxon>Culicinae</taxon>
        <taxon>Aedini</taxon>
        <taxon>Aedes</taxon>
        <taxon>Stegomyia</taxon>
    </lineage>
</organism>
<evidence type="ECO:0000313" key="4">
    <source>
        <dbReference type="Proteomes" id="UP000682892"/>
    </source>
</evidence>
<keyword evidence="2" id="KW-0812">Transmembrane</keyword>
<protein>
    <submittedName>
        <fullName evidence="3">AAEL005868-PA</fullName>
    </submittedName>
</protein>
<gene>
    <name evidence="3" type="ORF">AaeL_AAEL005868</name>
</gene>
<dbReference type="OrthoDB" id="7763218at2759"/>
<evidence type="ECO:0000256" key="1">
    <source>
        <dbReference type="SAM" id="MobiDB-lite"/>
    </source>
</evidence>
<dbReference type="Proteomes" id="UP000682892">
    <property type="component" value="Unassembled WGS sequence"/>
</dbReference>
<evidence type="ECO:0000256" key="2">
    <source>
        <dbReference type="SAM" id="Phobius"/>
    </source>
</evidence>
<feature type="transmembrane region" description="Helical" evidence="2">
    <location>
        <begin position="6"/>
        <end position="33"/>
    </location>
</feature>
<name>A0A1S4FBR6_AEDAE</name>
<reference evidence="3" key="1">
    <citation type="submission" date="2005-10" db="EMBL/GenBank/DDBJ databases">
        <authorList>
            <person name="Loftus B.J."/>
            <person name="Nene V.M."/>
            <person name="Hannick L.I."/>
            <person name="Bidwell S."/>
            <person name="Haas B."/>
            <person name="Amedeo P."/>
            <person name="Orvis J."/>
            <person name="Wortman J.R."/>
            <person name="White O.R."/>
            <person name="Salzberg S."/>
            <person name="Shumway M."/>
            <person name="Koo H."/>
            <person name="Zhao Y."/>
            <person name="Holmes M."/>
            <person name="Miller J."/>
            <person name="Schatz M."/>
            <person name="Pop M."/>
            <person name="Pai G."/>
            <person name="Utterback T."/>
            <person name="Rogers Y.-H."/>
            <person name="Kravitz S."/>
            <person name="Fraser C.M."/>
        </authorList>
    </citation>
    <scope>NUCLEOTIDE SEQUENCE</scope>
    <source>
        <strain evidence="3">Liverpool</strain>
    </source>
</reference>
<feature type="compositionally biased region" description="Basic and acidic residues" evidence="1">
    <location>
        <begin position="87"/>
        <end position="116"/>
    </location>
</feature>
<reference evidence="3" key="2">
    <citation type="journal article" date="2007" name="Science">
        <title>Genome sequence of Aedes aegypti, a major arbovirus vector.</title>
        <authorList>
            <person name="Nene V."/>
            <person name="Wortman J.R."/>
            <person name="Lawson D."/>
            <person name="Haas B."/>
            <person name="Kodira C."/>
            <person name="Tu Z.J."/>
            <person name="Loftus B."/>
            <person name="Xi Z."/>
            <person name="Megy K."/>
            <person name="Grabherr M."/>
            <person name="Ren Q."/>
            <person name="Zdobnov E.M."/>
            <person name="Lobo N.F."/>
            <person name="Campbell K.S."/>
            <person name="Brown S.E."/>
            <person name="Bonaldo M.F."/>
            <person name="Zhu J."/>
            <person name="Sinkins S.P."/>
            <person name="Hogenkamp D.G."/>
            <person name="Amedeo P."/>
            <person name="Arensburger P."/>
            <person name="Atkinson P.W."/>
            <person name="Bidwell S."/>
            <person name="Biedler J."/>
            <person name="Birney E."/>
            <person name="Bruggner R.V."/>
            <person name="Costas J."/>
            <person name="Coy M.R."/>
            <person name="Crabtree J."/>
            <person name="Crawford M."/>
            <person name="Debruyn B."/>
            <person name="Decaprio D."/>
            <person name="Eiglmeier K."/>
            <person name="Eisenstadt E."/>
            <person name="El-Dorry H."/>
            <person name="Gelbart W.M."/>
            <person name="Gomes S.L."/>
            <person name="Hammond M."/>
            <person name="Hannick L.I."/>
            <person name="Hogan J.R."/>
            <person name="Holmes M.H."/>
            <person name="Jaffe D."/>
            <person name="Johnston J.S."/>
            <person name="Kennedy R.C."/>
            <person name="Koo H."/>
            <person name="Kravitz S."/>
            <person name="Kriventseva E.V."/>
            <person name="Kulp D."/>
            <person name="Labutti K."/>
            <person name="Lee E."/>
            <person name="Li S."/>
            <person name="Lovin D.D."/>
            <person name="Mao C."/>
            <person name="Mauceli E."/>
            <person name="Menck C.F."/>
            <person name="Miller J.R."/>
            <person name="Montgomery P."/>
            <person name="Mori A."/>
            <person name="Nascimento A.L."/>
            <person name="Naveira H.F."/>
            <person name="Nusbaum C."/>
            <person name="O'leary S."/>
            <person name="Orvis J."/>
            <person name="Pertea M."/>
            <person name="Quesneville H."/>
            <person name="Reidenbach K.R."/>
            <person name="Rogers Y.H."/>
            <person name="Roth C.W."/>
            <person name="Schneider J.R."/>
            <person name="Schatz M."/>
            <person name="Shumway M."/>
            <person name="Stanke M."/>
            <person name="Stinson E.O."/>
            <person name="Tubio J.M."/>
            <person name="Vanzee J.P."/>
            <person name="Verjovski-Almeida S."/>
            <person name="Werner D."/>
            <person name="White O."/>
            <person name="Wyder S."/>
            <person name="Zeng Q."/>
            <person name="Zhao Q."/>
            <person name="Zhao Y."/>
            <person name="Hill C.A."/>
            <person name="Raikhel A.S."/>
            <person name="Soares M.B."/>
            <person name="Knudson D.L."/>
            <person name="Lee N.H."/>
            <person name="Galagan J."/>
            <person name="Salzberg S.L."/>
            <person name="Paulsen I.T."/>
            <person name="Dimopoulos G."/>
            <person name="Collins F.H."/>
            <person name="Birren B."/>
            <person name="Fraser-Liggett C.M."/>
            <person name="Severson D.W."/>
        </authorList>
    </citation>
    <scope>NUCLEOTIDE SEQUENCE [LARGE SCALE GENOMIC DNA]</scope>
    <source>
        <strain evidence="3">Liverpool</strain>
    </source>
</reference>
<keyword evidence="2" id="KW-0472">Membrane</keyword>
<reference evidence="3" key="3">
    <citation type="submission" date="2012-09" db="EMBL/GenBank/DDBJ databases">
        <authorList>
            <consortium name="VectorBase"/>
        </authorList>
    </citation>
    <scope>NUCLEOTIDE SEQUENCE</scope>
    <source>
        <strain evidence="3">Liverpool</strain>
    </source>
</reference>
<feature type="region of interest" description="Disordered" evidence="1">
    <location>
        <begin position="69"/>
        <end position="232"/>
    </location>
</feature>
<evidence type="ECO:0000313" key="3">
    <source>
        <dbReference type="EMBL" id="EAT42628.1"/>
    </source>
</evidence>
<keyword evidence="2" id="KW-1133">Transmembrane helix</keyword>
<accession>A0A1S4FBR6</accession>